<evidence type="ECO:0000313" key="2">
    <source>
        <dbReference type="Proteomes" id="UP000327000"/>
    </source>
</evidence>
<reference evidence="1 2" key="1">
    <citation type="journal article" date="2019" name="Microb. Cell Fact.">
        <title>Exploring novel herbicidin analogues by transcriptional regulator overexpression and MS/MS molecular networking.</title>
        <authorList>
            <person name="Shi Y."/>
            <person name="Gu R."/>
            <person name="Li Y."/>
            <person name="Wang X."/>
            <person name="Ren W."/>
            <person name="Li X."/>
            <person name="Wang L."/>
            <person name="Xie Y."/>
            <person name="Hong B."/>
        </authorList>
    </citation>
    <scope>NUCLEOTIDE SEQUENCE [LARGE SCALE GENOMIC DNA]</scope>
    <source>
        <strain evidence="1 2">US-43</strain>
    </source>
</reference>
<gene>
    <name evidence="1" type="ORF">FRZ00_13765</name>
</gene>
<dbReference type="OrthoDB" id="3295094at2"/>
<organism evidence="1 2">
    <name type="scientific">Streptomyces mobaraensis</name>
    <name type="common">Streptoverticillium mobaraense</name>
    <dbReference type="NCBI Taxonomy" id="35621"/>
    <lineage>
        <taxon>Bacteria</taxon>
        <taxon>Bacillati</taxon>
        <taxon>Actinomycetota</taxon>
        <taxon>Actinomycetes</taxon>
        <taxon>Kitasatosporales</taxon>
        <taxon>Streptomycetaceae</taxon>
        <taxon>Streptomyces</taxon>
    </lineage>
</organism>
<keyword evidence="2" id="KW-1185">Reference proteome</keyword>
<sequence length="139" mass="14564">MSAPARKRTRRADAAAPAADRCTVTVCRGCCCGTPKVPGVDHAAQLRALRESLDGTAAVRVTDCLDACEQANVIVVQPSRAGREAGGRPVWLGLCNDPDVPADVAAWTEAGGPGLADPPGVLDLYVFTPSRRVRENVKD</sequence>
<dbReference type="AlphaFoldDB" id="A0A5N5W8B9"/>
<dbReference type="Proteomes" id="UP000327000">
    <property type="component" value="Unassembled WGS sequence"/>
</dbReference>
<dbReference type="RefSeq" id="WP_152263670.1">
    <property type="nucleotide sequence ID" value="NZ_JBFADJ010000005.1"/>
</dbReference>
<comment type="caution">
    <text evidence="1">The sequence shown here is derived from an EMBL/GenBank/DDBJ whole genome shotgun (WGS) entry which is preliminary data.</text>
</comment>
<accession>A0A5N5W8B9</accession>
<evidence type="ECO:0000313" key="1">
    <source>
        <dbReference type="EMBL" id="KAB7845544.1"/>
    </source>
</evidence>
<protein>
    <submittedName>
        <fullName evidence="1">(2Fe-2S) ferredoxin domain-containing protein</fullName>
    </submittedName>
</protein>
<dbReference type="EMBL" id="VOKX01000026">
    <property type="protein sequence ID" value="KAB7845544.1"/>
    <property type="molecule type" value="Genomic_DNA"/>
</dbReference>
<proteinExistence type="predicted"/>
<name>A0A5N5W8B9_STRMB</name>